<feature type="region of interest" description="Disordered" evidence="7">
    <location>
        <begin position="1"/>
        <end position="20"/>
    </location>
</feature>
<evidence type="ECO:0000313" key="8">
    <source>
        <dbReference type="EMBL" id="OWK11649.1"/>
    </source>
</evidence>
<dbReference type="AlphaFoldDB" id="A0A212D084"/>
<dbReference type="SUPFAM" id="SSF54843">
    <property type="entry name" value="Ribosomal protein L22"/>
    <property type="match status" value="1"/>
</dbReference>
<sequence length="116" mass="12998">MSGAFPVSSGEIPTKSCKSRSSNVCVHFKNTREATQAVKGMHIREATKYQKDVTLKKLYAKHQGWTQGQWPKRSTEFLLHVLKNAESSAELKGLDVDSLLIEHIQVNKASSLWGRT</sequence>
<dbReference type="Pfam" id="PF00237">
    <property type="entry name" value="Ribosomal_L22"/>
    <property type="match status" value="1"/>
</dbReference>
<evidence type="ECO:0000256" key="5">
    <source>
        <dbReference type="ARBA" id="ARBA00035325"/>
    </source>
</evidence>
<evidence type="ECO:0000256" key="7">
    <source>
        <dbReference type="SAM" id="MobiDB-lite"/>
    </source>
</evidence>
<keyword evidence="9" id="KW-1185">Reference proteome</keyword>
<reference evidence="8 9" key="1">
    <citation type="journal article" date="2018" name="Mol. Genet. Genomics">
        <title>The red deer Cervus elaphus genome CerEla1.0: sequencing, annotating, genes, and chromosomes.</title>
        <authorList>
            <person name="Bana N.A."/>
            <person name="Nyiri A."/>
            <person name="Nagy J."/>
            <person name="Frank K."/>
            <person name="Nagy T."/>
            <person name="Steger V."/>
            <person name="Schiller M."/>
            <person name="Lakatos P."/>
            <person name="Sugar L."/>
            <person name="Horn P."/>
            <person name="Barta E."/>
            <person name="Orosz L."/>
        </authorList>
    </citation>
    <scope>NUCLEOTIDE SEQUENCE [LARGE SCALE GENOMIC DNA]</scope>
    <source>
        <strain evidence="8">Hungarian</strain>
    </source>
</reference>
<dbReference type="InterPro" id="IPR005721">
    <property type="entry name" value="Ribosomal_uL22_euk/arc"/>
</dbReference>
<accession>A0A212D084</accession>
<comment type="similarity">
    <text evidence="1 6">Belongs to the universal ribosomal protein uL22 family.</text>
</comment>
<dbReference type="EMBL" id="MKHE01000009">
    <property type="protein sequence ID" value="OWK11649.1"/>
    <property type="molecule type" value="Genomic_DNA"/>
</dbReference>
<evidence type="ECO:0000313" key="9">
    <source>
        <dbReference type="Proteomes" id="UP000242450"/>
    </source>
</evidence>
<dbReference type="GO" id="GO:0003735">
    <property type="term" value="F:structural constituent of ribosome"/>
    <property type="evidence" value="ECO:0007669"/>
    <property type="project" value="InterPro"/>
</dbReference>
<dbReference type="GO" id="GO:0002181">
    <property type="term" value="P:cytoplasmic translation"/>
    <property type="evidence" value="ECO:0007669"/>
    <property type="project" value="TreeGrafter"/>
</dbReference>
<gene>
    <name evidence="8" type="ORF">Celaphus_00003657</name>
</gene>
<dbReference type="NCBIfam" id="TIGR01038">
    <property type="entry name" value="uL22_arch_euk"/>
    <property type="match status" value="1"/>
</dbReference>
<keyword evidence="2 6" id="KW-0689">Ribosomal protein</keyword>
<protein>
    <recommendedName>
        <fullName evidence="4">Large ribosomal subunit protein uL22</fullName>
    </recommendedName>
    <alternativeName>
        <fullName evidence="5">60S ribosomal protein L17</fullName>
    </alternativeName>
</protein>
<evidence type="ECO:0000256" key="6">
    <source>
        <dbReference type="RuleBase" id="RU004005"/>
    </source>
</evidence>
<organism evidence="8 9">
    <name type="scientific">Cervus elaphus hippelaphus</name>
    <name type="common">European red deer</name>
    <dbReference type="NCBI Taxonomy" id="46360"/>
    <lineage>
        <taxon>Eukaryota</taxon>
        <taxon>Metazoa</taxon>
        <taxon>Chordata</taxon>
        <taxon>Craniata</taxon>
        <taxon>Vertebrata</taxon>
        <taxon>Euteleostomi</taxon>
        <taxon>Mammalia</taxon>
        <taxon>Eutheria</taxon>
        <taxon>Laurasiatheria</taxon>
        <taxon>Artiodactyla</taxon>
        <taxon>Ruminantia</taxon>
        <taxon>Pecora</taxon>
        <taxon>Cervidae</taxon>
        <taxon>Cervinae</taxon>
        <taxon>Cervus</taxon>
    </lineage>
</organism>
<keyword evidence="3 6" id="KW-0687">Ribonucleoprotein</keyword>
<dbReference type="PANTHER" id="PTHR11593">
    <property type="entry name" value="60S RIBOSOMAL PROTEIN L17"/>
    <property type="match status" value="1"/>
</dbReference>
<proteinExistence type="inferred from homology"/>
<evidence type="ECO:0000256" key="4">
    <source>
        <dbReference type="ARBA" id="ARBA00035207"/>
    </source>
</evidence>
<dbReference type="PANTHER" id="PTHR11593:SF10">
    <property type="entry name" value="60S RIBOSOMAL PROTEIN L17"/>
    <property type="match status" value="1"/>
</dbReference>
<dbReference type="Proteomes" id="UP000242450">
    <property type="component" value="Chromosome 9"/>
</dbReference>
<dbReference type="OrthoDB" id="10254664at2759"/>
<dbReference type="GO" id="GO:0022625">
    <property type="term" value="C:cytosolic large ribosomal subunit"/>
    <property type="evidence" value="ECO:0007669"/>
    <property type="project" value="TreeGrafter"/>
</dbReference>
<dbReference type="Gene3D" id="3.90.470.10">
    <property type="entry name" value="Ribosomal protein L22/L17"/>
    <property type="match status" value="1"/>
</dbReference>
<dbReference type="InterPro" id="IPR036394">
    <property type="entry name" value="Ribosomal_uL22_sf"/>
</dbReference>
<dbReference type="InterPro" id="IPR001063">
    <property type="entry name" value="Ribosomal_uL22"/>
</dbReference>
<evidence type="ECO:0000256" key="2">
    <source>
        <dbReference type="ARBA" id="ARBA00022980"/>
    </source>
</evidence>
<name>A0A212D084_CEREH</name>
<evidence type="ECO:0000256" key="3">
    <source>
        <dbReference type="ARBA" id="ARBA00023274"/>
    </source>
</evidence>
<comment type="caution">
    <text evidence="8">The sequence shown here is derived from an EMBL/GenBank/DDBJ whole genome shotgun (WGS) entry which is preliminary data.</text>
</comment>
<evidence type="ECO:0000256" key="1">
    <source>
        <dbReference type="ARBA" id="ARBA00009451"/>
    </source>
</evidence>